<dbReference type="AlphaFoldDB" id="A0A5E4YES0"/>
<dbReference type="EMBL" id="CABPSK010000004">
    <property type="protein sequence ID" value="VVE46845.1"/>
    <property type="molecule type" value="Genomic_DNA"/>
</dbReference>
<sequence length="317" mass="34089">MRRWVGGYRRGSLGARRARGFTLLELTLAMPLGLLVVMAAIAIYLAGLRLWRVQAARLDVQERAVFALTQLTRAVHMAGYRNWDPMEGVAKAPSQGKRDWTSLRASAECAGNVDTCPSRGWQGSALIEVQYHGAGVIQGNGAVQNCGGRRVGSTHYTADTHRNVFYVGKGEDGIPSLFCRYSELGQVPPRLQPAQVLVGGVEAMYVRLGVRSGSGGTLRWIDPVKSARGKPPVSPAGVRDWENVAAVAFSLVLRGAPRAGGKPGMARVVEVFDAASGGRAYQRLTNAGQFHLHVMTAIAHRRNDGGFGREAAWLASS</sequence>
<dbReference type="RefSeq" id="WP_150681644.1">
    <property type="nucleotide sequence ID" value="NZ_CABPSK010000004.1"/>
</dbReference>
<dbReference type="GeneID" id="300406455"/>
<evidence type="ECO:0000313" key="2">
    <source>
        <dbReference type="EMBL" id="VVE46845.1"/>
    </source>
</evidence>
<keyword evidence="1 2" id="KW-0812">Transmembrane</keyword>
<feature type="transmembrane region" description="Helical" evidence="1">
    <location>
        <begin position="21"/>
        <end position="47"/>
    </location>
</feature>
<keyword evidence="3" id="KW-1185">Reference proteome</keyword>
<name>A0A5E4YES0_9BURK</name>
<keyword evidence="1" id="KW-0472">Membrane</keyword>
<dbReference type="InterPro" id="IPR032092">
    <property type="entry name" value="PilW"/>
</dbReference>
<accession>A0A5E4YES0</accession>
<gene>
    <name evidence="2" type="ORF">PPN31114_04471</name>
</gene>
<proteinExistence type="predicted"/>
<reference evidence="2 3" key="1">
    <citation type="submission" date="2019-08" db="EMBL/GenBank/DDBJ databases">
        <authorList>
            <person name="Peeters C."/>
        </authorList>
    </citation>
    <scope>NUCLEOTIDE SEQUENCE [LARGE SCALE GENOMIC DNA]</scope>
    <source>
        <strain evidence="2 3">LMG 31114</strain>
    </source>
</reference>
<dbReference type="OrthoDB" id="8780389at2"/>
<protein>
    <submittedName>
        <fullName evidence="2">Transmembrane protein</fullName>
    </submittedName>
</protein>
<evidence type="ECO:0000256" key="1">
    <source>
        <dbReference type="SAM" id="Phobius"/>
    </source>
</evidence>
<evidence type="ECO:0000313" key="3">
    <source>
        <dbReference type="Proteomes" id="UP000366945"/>
    </source>
</evidence>
<dbReference type="Proteomes" id="UP000366945">
    <property type="component" value="Unassembled WGS sequence"/>
</dbReference>
<dbReference type="GO" id="GO:0043683">
    <property type="term" value="P:type IV pilus assembly"/>
    <property type="evidence" value="ECO:0007669"/>
    <property type="project" value="InterPro"/>
</dbReference>
<organism evidence="2 3">
    <name type="scientific">Pandoraea pneumonica</name>
    <dbReference type="NCBI Taxonomy" id="2508299"/>
    <lineage>
        <taxon>Bacteria</taxon>
        <taxon>Pseudomonadati</taxon>
        <taxon>Pseudomonadota</taxon>
        <taxon>Betaproteobacteria</taxon>
        <taxon>Burkholderiales</taxon>
        <taxon>Burkholderiaceae</taxon>
        <taxon>Pandoraea</taxon>
    </lineage>
</organism>
<dbReference type="Pfam" id="PF16074">
    <property type="entry name" value="PilW"/>
    <property type="match status" value="1"/>
</dbReference>
<keyword evidence="1" id="KW-1133">Transmembrane helix</keyword>